<evidence type="ECO:0000313" key="2">
    <source>
        <dbReference type="Proteomes" id="UP000663843"/>
    </source>
</evidence>
<dbReference type="AlphaFoldDB" id="A0A8H2WAF6"/>
<protein>
    <recommendedName>
        <fullName evidence="3">F-box domain-containing protein</fullName>
    </recommendedName>
</protein>
<dbReference type="Proteomes" id="UP000663843">
    <property type="component" value="Unassembled WGS sequence"/>
</dbReference>
<dbReference type="Gene3D" id="1.20.1280.50">
    <property type="match status" value="1"/>
</dbReference>
<name>A0A8H2WAF6_9AGAM</name>
<dbReference type="EMBL" id="CAJMWT010000834">
    <property type="protein sequence ID" value="CAE6356618.1"/>
    <property type="molecule type" value="Genomic_DNA"/>
</dbReference>
<proteinExistence type="predicted"/>
<sequence length="478" mass="54996">MNRLVPISIEALPIELLTRIFQIAYHGEHCLAPHDHNFDDPPPWVKFPKQPDTLAHVCSTWRRTALATSSLWSHIDIAINHRRNHNFFSRAKVYVQRAAHRPLEVHIYDGTWRREPRNRAVSGQRYPNAYEFECLDAGVVSIRSLMLDIRMGSPGPHLAILGYFLAKCAKGALVHYVTRVISPGTNGFLETAEELQSPRTDSLQIPKSELEEQWRSVKVVHVTGLCPRWSSELYHGLVDLRLGREIPRVAELQLISVFKASPGLRIVHLKSRIIFNAPKDAEVTRIPLNDLEVLNIGKDQRMCRRPTYGRIVRWLQPGVKPLQFTFCGVLNHSTVEFIERSNVKRFYCQGRRPPTSADLLCMAPRLQTLVIEVCDFGVKSIETILYPINEGDPTLHIETMYLSGFKKLALGHIQEAVDRYSIQRLFLHSCRLAYPLGARMEVCEYRDVTKMREKLSEIRNCPVVEYLTCYELELDNWE</sequence>
<accession>A0A8H2WAF6</accession>
<comment type="caution">
    <text evidence="1">The sequence shown here is derived from an EMBL/GenBank/DDBJ whole genome shotgun (WGS) entry which is preliminary data.</text>
</comment>
<reference evidence="1" key="1">
    <citation type="submission" date="2021-01" db="EMBL/GenBank/DDBJ databases">
        <authorList>
            <person name="Kaushik A."/>
        </authorList>
    </citation>
    <scope>NUCLEOTIDE SEQUENCE</scope>
    <source>
        <strain evidence="1">AG2-2IIIB</strain>
    </source>
</reference>
<evidence type="ECO:0008006" key="3">
    <source>
        <dbReference type="Google" id="ProtNLM"/>
    </source>
</evidence>
<evidence type="ECO:0000313" key="1">
    <source>
        <dbReference type="EMBL" id="CAE6356618.1"/>
    </source>
</evidence>
<gene>
    <name evidence="1" type="ORF">RDB_LOCUS9654</name>
</gene>
<organism evidence="1 2">
    <name type="scientific">Rhizoctonia solani</name>
    <dbReference type="NCBI Taxonomy" id="456999"/>
    <lineage>
        <taxon>Eukaryota</taxon>
        <taxon>Fungi</taxon>
        <taxon>Dikarya</taxon>
        <taxon>Basidiomycota</taxon>
        <taxon>Agaricomycotina</taxon>
        <taxon>Agaricomycetes</taxon>
        <taxon>Cantharellales</taxon>
        <taxon>Ceratobasidiaceae</taxon>
        <taxon>Rhizoctonia</taxon>
    </lineage>
</organism>